<evidence type="ECO:0000313" key="5">
    <source>
        <dbReference type="Proteomes" id="UP000285201"/>
    </source>
</evidence>
<name>A0A414D9T8_9FIRM</name>
<proteinExistence type="predicted"/>
<evidence type="ECO:0000313" key="1">
    <source>
        <dbReference type="EMBL" id="RHC12464.1"/>
    </source>
</evidence>
<organism evidence="2 4">
    <name type="scientific">Lachnospira eligens</name>
    <dbReference type="NCBI Taxonomy" id="39485"/>
    <lineage>
        <taxon>Bacteria</taxon>
        <taxon>Bacillati</taxon>
        <taxon>Bacillota</taxon>
        <taxon>Clostridia</taxon>
        <taxon>Lachnospirales</taxon>
        <taxon>Lachnospiraceae</taxon>
        <taxon>Lachnospira</taxon>
    </lineage>
</organism>
<accession>A0A414D9T8</accession>
<sequence>MLKKNKAEKIVKVLDTVLKLEANSASCVFAYEPKAPKELERFKKTK</sequence>
<gene>
    <name evidence="3" type="ORF">DW007_15270</name>
    <name evidence="2" type="ORF">DW811_10345</name>
    <name evidence="1" type="ORF">DW858_09985</name>
</gene>
<evidence type="ECO:0000313" key="2">
    <source>
        <dbReference type="EMBL" id="RHD07322.1"/>
    </source>
</evidence>
<evidence type="ECO:0000313" key="6">
    <source>
        <dbReference type="Proteomes" id="UP000285844"/>
    </source>
</evidence>
<dbReference type="NCBIfam" id="TIGR04223">
    <property type="entry name" value="quorum_AgrD"/>
    <property type="match status" value="1"/>
</dbReference>
<dbReference type="Proteomes" id="UP000285844">
    <property type="component" value="Unassembled WGS sequence"/>
</dbReference>
<dbReference type="AlphaFoldDB" id="A0A414D9T8"/>
<evidence type="ECO:0000313" key="3">
    <source>
        <dbReference type="EMBL" id="RHL64712.1"/>
    </source>
</evidence>
<evidence type="ECO:0000313" key="4">
    <source>
        <dbReference type="Proteomes" id="UP000284794"/>
    </source>
</evidence>
<dbReference type="InterPro" id="IPR009229">
    <property type="entry name" value="AgrD"/>
</dbReference>
<dbReference type="EMBL" id="QSHM01000011">
    <property type="protein sequence ID" value="RHC12464.1"/>
    <property type="molecule type" value="Genomic_DNA"/>
</dbReference>
<dbReference type="Proteomes" id="UP000285201">
    <property type="component" value="Unassembled WGS sequence"/>
</dbReference>
<reference evidence="4 5" key="1">
    <citation type="submission" date="2018-08" db="EMBL/GenBank/DDBJ databases">
        <title>A genome reference for cultivated species of the human gut microbiota.</title>
        <authorList>
            <person name="Zou Y."/>
            <person name="Xue W."/>
            <person name="Luo G."/>
        </authorList>
    </citation>
    <scope>NUCLEOTIDE SEQUENCE [LARGE SCALE GENOMIC DNA]</scope>
    <source>
        <strain evidence="3 5">AF36-7BH</strain>
        <strain evidence="2 4">AM32-2AC</strain>
        <strain evidence="1 6">AM37-3BH</strain>
    </source>
</reference>
<dbReference type="Proteomes" id="UP000284794">
    <property type="component" value="Unassembled WGS sequence"/>
</dbReference>
<dbReference type="EMBL" id="QSIS01000014">
    <property type="protein sequence ID" value="RHD07322.1"/>
    <property type="molecule type" value="Genomic_DNA"/>
</dbReference>
<dbReference type="EMBL" id="QROY01000022">
    <property type="protein sequence ID" value="RHL64712.1"/>
    <property type="molecule type" value="Genomic_DNA"/>
</dbReference>
<protein>
    <submittedName>
        <fullName evidence="2">Cyclic lactone autoinducer peptide</fullName>
    </submittedName>
</protein>
<comment type="caution">
    <text evidence="2">The sequence shown here is derived from an EMBL/GenBank/DDBJ whole genome shotgun (WGS) entry which is preliminary data.</text>
</comment>